<feature type="domain" description="Metallo-beta-lactamase" evidence="2">
    <location>
        <begin position="94"/>
        <end position="277"/>
    </location>
</feature>
<dbReference type="InterPro" id="IPR050855">
    <property type="entry name" value="NDM-1-like"/>
</dbReference>
<dbReference type="SMART" id="SM00849">
    <property type="entry name" value="Lactamase_B"/>
    <property type="match status" value="1"/>
</dbReference>
<dbReference type="NCBIfam" id="TIGR04559">
    <property type="entry name" value="SoxH_rel_PQQ_2"/>
    <property type="match status" value="1"/>
</dbReference>
<evidence type="ECO:0000313" key="3">
    <source>
        <dbReference type="EMBL" id="MFC3085300.1"/>
    </source>
</evidence>
<dbReference type="InterPro" id="IPR001279">
    <property type="entry name" value="Metallo-B-lactamas"/>
</dbReference>
<dbReference type="CDD" id="cd16282">
    <property type="entry name" value="metallo-hydrolase-like_MBL-fold"/>
    <property type="match status" value="1"/>
</dbReference>
<dbReference type="PANTHER" id="PTHR42951">
    <property type="entry name" value="METALLO-BETA-LACTAMASE DOMAIN-CONTAINING"/>
    <property type="match status" value="1"/>
</dbReference>
<dbReference type="InterPro" id="IPR030829">
    <property type="entry name" value="SoxH-rel_PQQ_2"/>
</dbReference>
<sequence>MFHLIVTACLLADPALCADRLLPTPGPLSEAACIAGAERRIADWAARHADLVTGDWHCRATADLPHLALAEIAPGVLVHAGHPEPVSPANGGDIANLGVVIGDTVAVIDPGGSRAIGEGLYAAIRRITDKPVSHVILTHMHPDHIYGAEVFAEAGAEIVAHRNLPSGVERRAGVWAESIPRQAGALAMLGTRAVLPDRTLAAPEDMDLGSATLRLQPVATAHTDNDLTILHLESGVLFTGDLVFAGLTPSLDGSLTGWLDWLGHPPEPMPSVIIPGHGPVRMPWDQGTAPLRAYLTALADQTRAAIRAGEAMSEAAAHVGTDQRDGWQGFDEINARNAIAAFKELEWE</sequence>
<dbReference type="Pfam" id="PF00753">
    <property type="entry name" value="Lactamase_B"/>
    <property type="match status" value="1"/>
</dbReference>
<evidence type="ECO:0000259" key="2">
    <source>
        <dbReference type="SMART" id="SM00849"/>
    </source>
</evidence>
<dbReference type="EMBL" id="JBHRSM010000009">
    <property type="protein sequence ID" value="MFC3085300.1"/>
    <property type="molecule type" value="Genomic_DNA"/>
</dbReference>
<dbReference type="RefSeq" id="WP_197647330.1">
    <property type="nucleotide sequence ID" value="NZ_JAEACP010000026.1"/>
</dbReference>
<accession>A0ABV7DSC2</accession>
<organism evidence="3 4">
    <name type="scientific">Tabrizicola soli</name>
    <dbReference type="NCBI Taxonomy" id="2185115"/>
    <lineage>
        <taxon>Bacteria</taxon>
        <taxon>Pseudomonadati</taxon>
        <taxon>Pseudomonadota</taxon>
        <taxon>Alphaproteobacteria</taxon>
        <taxon>Rhodobacterales</taxon>
        <taxon>Paracoccaceae</taxon>
        <taxon>Tabrizicola</taxon>
    </lineage>
</organism>
<dbReference type="PANTHER" id="PTHR42951:SF4">
    <property type="entry name" value="ACYL-COENZYME A THIOESTERASE MBLAC2"/>
    <property type="match status" value="1"/>
</dbReference>
<keyword evidence="4" id="KW-1185">Reference proteome</keyword>
<evidence type="ECO:0000313" key="4">
    <source>
        <dbReference type="Proteomes" id="UP001595445"/>
    </source>
</evidence>
<comment type="similarity">
    <text evidence="1">Belongs to the metallo-beta-lactamase superfamily. Class-B beta-lactamase family.</text>
</comment>
<dbReference type="Gene3D" id="3.60.15.10">
    <property type="entry name" value="Ribonuclease Z/Hydroxyacylglutathione hydrolase-like"/>
    <property type="match status" value="1"/>
</dbReference>
<comment type="caution">
    <text evidence="3">The sequence shown here is derived from an EMBL/GenBank/DDBJ whole genome shotgun (WGS) entry which is preliminary data.</text>
</comment>
<proteinExistence type="inferred from homology"/>
<name>A0ABV7DSC2_9RHOB</name>
<evidence type="ECO:0000256" key="1">
    <source>
        <dbReference type="ARBA" id="ARBA00005250"/>
    </source>
</evidence>
<reference evidence="4" key="1">
    <citation type="journal article" date="2019" name="Int. J. Syst. Evol. Microbiol.">
        <title>The Global Catalogue of Microorganisms (GCM) 10K type strain sequencing project: providing services to taxonomists for standard genome sequencing and annotation.</title>
        <authorList>
            <consortium name="The Broad Institute Genomics Platform"/>
            <consortium name="The Broad Institute Genome Sequencing Center for Infectious Disease"/>
            <person name="Wu L."/>
            <person name="Ma J."/>
        </authorList>
    </citation>
    <scope>NUCLEOTIDE SEQUENCE [LARGE SCALE GENOMIC DNA]</scope>
    <source>
        <strain evidence="4">KCTC 62102</strain>
    </source>
</reference>
<gene>
    <name evidence="3" type="ORF">ACFOD6_04470</name>
</gene>
<dbReference type="SUPFAM" id="SSF56281">
    <property type="entry name" value="Metallo-hydrolase/oxidoreductase"/>
    <property type="match status" value="1"/>
</dbReference>
<dbReference type="Proteomes" id="UP001595445">
    <property type="component" value="Unassembled WGS sequence"/>
</dbReference>
<dbReference type="InterPro" id="IPR036866">
    <property type="entry name" value="RibonucZ/Hydroxyglut_hydro"/>
</dbReference>
<protein>
    <submittedName>
        <fullName evidence="3">Quinoprotein relay system zinc metallohydrolase 2</fullName>
    </submittedName>
</protein>